<keyword evidence="1" id="KW-0472">Membrane</keyword>
<evidence type="ECO:0000256" key="1">
    <source>
        <dbReference type="SAM" id="Phobius"/>
    </source>
</evidence>
<name>A0ABU8G2F8_9BACI</name>
<sequence>MRPIFLGVCAAFFFAFTFVLNRTMELSGGSWIWSASLRYFFMVPLLLLIVMSRKNLRPLLKVMKEQPKTWILWSIVGFGLFYAPLCFAATYAPGWLTAGTWQITIISGSLLAPLFSETIETADGPIKVRGTIPFKGLAMSLIILFGITLMLIEQANHISLKHVLLGVLPVLVASFAYPLGNRKMMEVCTGRLDAYQRVLGMTLASLPFWILLSIYGFITVGMPSKEQTVQSSLVAICSGVIATVLFFHATDLVRGNMQKLAAVEATQSMEVLFTVVGELVLLASPSPSALSWFSMFLIMLGMILHSYISQKRKITHNQEISA</sequence>
<dbReference type="EMBL" id="JBAWSV010000011">
    <property type="protein sequence ID" value="MEI4832226.1"/>
    <property type="molecule type" value="Genomic_DNA"/>
</dbReference>
<feature type="transmembrane region" description="Helical" evidence="1">
    <location>
        <begin position="70"/>
        <end position="92"/>
    </location>
</feature>
<accession>A0ABU8G2F8</accession>
<feature type="transmembrane region" description="Helical" evidence="1">
    <location>
        <begin position="158"/>
        <end position="177"/>
    </location>
</feature>
<evidence type="ECO:0000313" key="3">
    <source>
        <dbReference type="Proteomes" id="UP001367922"/>
    </source>
</evidence>
<dbReference type="Proteomes" id="UP001367922">
    <property type="component" value="Unassembled WGS sequence"/>
</dbReference>
<keyword evidence="3" id="KW-1185">Reference proteome</keyword>
<feature type="transmembrane region" description="Helical" evidence="1">
    <location>
        <begin position="31"/>
        <end position="50"/>
    </location>
</feature>
<reference evidence="2 3" key="1">
    <citation type="submission" date="2024-01" db="EMBL/GenBank/DDBJ databases">
        <title>Seven novel Bacillus-like species.</title>
        <authorList>
            <person name="Liu G."/>
        </authorList>
    </citation>
    <scope>NUCLEOTIDE SEQUENCE [LARGE SCALE GENOMIC DNA]</scope>
    <source>
        <strain evidence="2 3">FJAT-53711</strain>
    </source>
</reference>
<dbReference type="RefSeq" id="WP_336484358.1">
    <property type="nucleotide sequence ID" value="NZ_JBAWSV010000011.1"/>
</dbReference>
<organism evidence="2 3">
    <name type="scientific">Bacillus yunxiaonensis</name>
    <dbReference type="NCBI Taxonomy" id="3127665"/>
    <lineage>
        <taxon>Bacteria</taxon>
        <taxon>Bacillati</taxon>
        <taxon>Bacillota</taxon>
        <taxon>Bacilli</taxon>
        <taxon>Bacillales</taxon>
        <taxon>Bacillaceae</taxon>
        <taxon>Bacillus</taxon>
    </lineage>
</organism>
<proteinExistence type="predicted"/>
<keyword evidence="1" id="KW-0812">Transmembrane</keyword>
<comment type="caution">
    <text evidence="2">The sequence shown here is derived from an EMBL/GenBank/DDBJ whole genome shotgun (WGS) entry which is preliminary data.</text>
</comment>
<dbReference type="Pfam" id="PF13536">
    <property type="entry name" value="EmrE"/>
    <property type="match status" value="1"/>
</dbReference>
<gene>
    <name evidence="2" type="ORF">WAX78_22835</name>
</gene>
<feature type="transmembrane region" description="Helical" evidence="1">
    <location>
        <begin position="230"/>
        <end position="249"/>
    </location>
</feature>
<dbReference type="InterPro" id="IPR032713">
    <property type="entry name" value="EmrE"/>
</dbReference>
<evidence type="ECO:0000313" key="2">
    <source>
        <dbReference type="EMBL" id="MEI4832226.1"/>
    </source>
</evidence>
<feature type="transmembrane region" description="Helical" evidence="1">
    <location>
        <begin position="289"/>
        <end position="308"/>
    </location>
</feature>
<feature type="transmembrane region" description="Helical" evidence="1">
    <location>
        <begin position="198"/>
        <end position="218"/>
    </location>
</feature>
<feature type="transmembrane region" description="Helical" evidence="1">
    <location>
        <begin position="136"/>
        <end position="152"/>
    </location>
</feature>
<keyword evidence="1" id="KW-1133">Transmembrane helix</keyword>
<protein>
    <submittedName>
        <fullName evidence="2">Multidrug resistance efflux transporter family protein</fullName>
    </submittedName>
</protein>